<dbReference type="InterPro" id="IPR036431">
    <property type="entry name" value="ARID_dom_sf"/>
</dbReference>
<dbReference type="PANTHER" id="PTHR12790">
    <property type="entry name" value="TRANSCRIPTION INITIATION FACTOR IA RRN3"/>
    <property type="match status" value="1"/>
</dbReference>
<evidence type="ECO:0000256" key="1">
    <source>
        <dbReference type="ARBA" id="ARBA00010098"/>
    </source>
</evidence>
<dbReference type="SUPFAM" id="SSF46774">
    <property type="entry name" value="ARID-like"/>
    <property type="match status" value="1"/>
</dbReference>
<sequence length="958" mass="107713">MGVELASNDLPIFEVEDCYLSDSEAFASVIHVLDGVRMASVLVAQNDRDQYDYLLSIADPGKRMGPDEEALLATALKALSGAVSKIDIVYHGSLISNIFGLCLWNYGLDARNALLELITSLAAVPDKFLDGCLHMLVNNFLPPRRLRESISQSRWISRKKEVHSELRMALHYITDVVPLAPMKLKSIIEKRMPRCTDPKDMIVLYVECMLGLENDEIGEFLGSTLLAKVVDLLTDLDVNITWEDILQEEHNKGIFEMELEEWEDNMGNDVEVGVKPPMENGVLKGNAFAEKLDGLMVIVCEHLKSRAENGHLLKVFEVLSEIFRRAMLKLHKSKFAQFLMFYACSLDPDICGLKFAVLLTDIFVSKNEDPDSSLISYQSMSGENPVDNFLSVIREMRDSHQIRPSVNMHYVELKVCLPSIVQEFLRQAKAARLFKTSVPYLYDNSLESEFSKAFGGIERLDMFFPFDPYLLKESDRFVRPNFEFWSMVKTTYSNCNSEDEYEFDDLDAPDFPENAGIYEEHDDLDLDNGDDLEYSLNKMSITPKPAFQHPINTNFRQPARMPARIRPSSAMTEPMAEVDSEQETTGLSQNNETEVEVEGRDLLLKENDTDKQSSQPSVKAGNSESVETSAENNLAEISDKADDKLTEKKVYGALLEKKTDETLLNKQTDGLVTVTMTQIDTGSDQIGGLGSPFTLLENKIASVMTHVKEPPAEDNHTKTYLNDENTGGDCSTQSSTFNPYFDGNLSGSEEEKASFLKELTNTSEFFSARLWRIVSRLGGYELVTQCRLWPEVGLTFKPPDSKNNDSHNGDNDKRLTTLAKAENGQFGILILCFSMVICHMDGNSSILREDEQGKSIGPLKRRKPYQEHAAKVVKTLVNPRKTVDVADFGAPADWVKVNVLQTNECYDVYVLVPGLMIGEVINFPLPIDPHHTTAVASLHGLLFVRVPIQRRVGWHCRV</sequence>
<evidence type="ECO:0000256" key="2">
    <source>
        <dbReference type="SAM" id="MobiDB-lite"/>
    </source>
</evidence>
<comment type="similarity">
    <text evidence="1">Belongs to the RRN3 family.</text>
</comment>
<keyword evidence="4" id="KW-1185">Reference proteome</keyword>
<proteinExistence type="inferred from homology"/>
<dbReference type="STRING" id="52838.A0A4S8J960"/>
<evidence type="ECO:0000313" key="3">
    <source>
        <dbReference type="EMBL" id="THU58140.1"/>
    </source>
</evidence>
<accession>A0A4S8J960</accession>
<dbReference type="GO" id="GO:0001042">
    <property type="term" value="F:RNA polymerase I core binding"/>
    <property type="evidence" value="ECO:0007669"/>
    <property type="project" value="TreeGrafter"/>
</dbReference>
<feature type="region of interest" description="Disordered" evidence="2">
    <location>
        <begin position="567"/>
        <end position="639"/>
    </location>
</feature>
<dbReference type="PANTHER" id="PTHR12790:SF0">
    <property type="entry name" value="RNA POLYMERASE I-SPECIFIC TRANSCRIPTION INITIATION FACTOR RRN3-RELATED"/>
    <property type="match status" value="1"/>
</dbReference>
<dbReference type="GO" id="GO:0006361">
    <property type="term" value="P:transcription initiation at RNA polymerase I promoter"/>
    <property type="evidence" value="ECO:0007669"/>
    <property type="project" value="InterPro"/>
</dbReference>
<feature type="compositionally biased region" description="Polar residues" evidence="2">
    <location>
        <begin position="612"/>
        <end position="632"/>
    </location>
</feature>
<protein>
    <recommendedName>
        <fullName evidence="5">ARID domain-containing protein</fullName>
    </recommendedName>
</protein>
<reference evidence="3 4" key="1">
    <citation type="journal article" date="2019" name="Nat. Plants">
        <title>Genome sequencing of Musa balbisiana reveals subgenome evolution and function divergence in polyploid bananas.</title>
        <authorList>
            <person name="Yao X."/>
        </authorList>
    </citation>
    <scope>NUCLEOTIDE SEQUENCE [LARGE SCALE GENOMIC DNA]</scope>
    <source>
        <strain evidence="4">cv. DH-PKW</strain>
        <tissue evidence="3">Leaves</tissue>
    </source>
</reference>
<feature type="compositionally biased region" description="Basic and acidic residues" evidence="2">
    <location>
        <begin position="597"/>
        <end position="611"/>
    </location>
</feature>
<evidence type="ECO:0000313" key="4">
    <source>
        <dbReference type="Proteomes" id="UP000317650"/>
    </source>
</evidence>
<evidence type="ECO:0008006" key="5">
    <source>
        <dbReference type="Google" id="ProtNLM"/>
    </source>
</evidence>
<dbReference type="Pfam" id="PF05327">
    <property type="entry name" value="RRN3"/>
    <property type="match status" value="2"/>
</dbReference>
<dbReference type="GO" id="GO:0001181">
    <property type="term" value="F:RNA polymerase I general transcription initiation factor activity"/>
    <property type="evidence" value="ECO:0007669"/>
    <property type="project" value="InterPro"/>
</dbReference>
<comment type="caution">
    <text evidence="3">The sequence shown here is derived from an EMBL/GenBank/DDBJ whole genome shotgun (WGS) entry which is preliminary data.</text>
</comment>
<dbReference type="GO" id="GO:0003677">
    <property type="term" value="F:DNA binding"/>
    <property type="evidence" value="ECO:0007669"/>
    <property type="project" value="InterPro"/>
</dbReference>
<dbReference type="GO" id="GO:0005634">
    <property type="term" value="C:nucleus"/>
    <property type="evidence" value="ECO:0007669"/>
    <property type="project" value="TreeGrafter"/>
</dbReference>
<feature type="compositionally biased region" description="Polar residues" evidence="2">
    <location>
        <begin position="583"/>
        <end position="592"/>
    </location>
</feature>
<gene>
    <name evidence="3" type="ORF">C4D60_Mb03t11040</name>
</gene>
<dbReference type="EMBL" id="PYDT01000006">
    <property type="protein sequence ID" value="THU58140.1"/>
    <property type="molecule type" value="Genomic_DNA"/>
</dbReference>
<feature type="compositionally biased region" description="Polar residues" evidence="2">
    <location>
        <begin position="718"/>
        <end position="729"/>
    </location>
</feature>
<feature type="region of interest" description="Disordered" evidence="2">
    <location>
        <begin position="710"/>
        <end position="729"/>
    </location>
</feature>
<dbReference type="AlphaFoldDB" id="A0A4S8J960"/>
<dbReference type="Proteomes" id="UP000317650">
    <property type="component" value="Chromosome 3"/>
</dbReference>
<dbReference type="InterPro" id="IPR007991">
    <property type="entry name" value="RNA_pol_I_trans_ini_fac_RRN3"/>
</dbReference>
<name>A0A4S8J960_MUSBA</name>
<organism evidence="3 4">
    <name type="scientific">Musa balbisiana</name>
    <name type="common">Banana</name>
    <dbReference type="NCBI Taxonomy" id="52838"/>
    <lineage>
        <taxon>Eukaryota</taxon>
        <taxon>Viridiplantae</taxon>
        <taxon>Streptophyta</taxon>
        <taxon>Embryophyta</taxon>
        <taxon>Tracheophyta</taxon>
        <taxon>Spermatophyta</taxon>
        <taxon>Magnoliopsida</taxon>
        <taxon>Liliopsida</taxon>
        <taxon>Zingiberales</taxon>
        <taxon>Musaceae</taxon>
        <taxon>Musa</taxon>
    </lineage>
</organism>